<organism evidence="1 2">
    <name type="scientific">Kipferlia bialata</name>
    <dbReference type="NCBI Taxonomy" id="797122"/>
    <lineage>
        <taxon>Eukaryota</taxon>
        <taxon>Metamonada</taxon>
        <taxon>Carpediemonas-like organisms</taxon>
        <taxon>Kipferlia</taxon>
    </lineage>
</organism>
<name>A0A9K3CQ23_9EUKA</name>
<evidence type="ECO:0000313" key="2">
    <source>
        <dbReference type="Proteomes" id="UP000265618"/>
    </source>
</evidence>
<protein>
    <submittedName>
        <fullName evidence="1">Uncharacterized protein</fullName>
    </submittedName>
</protein>
<gene>
    <name evidence="1" type="ORF">KIPB_001032</name>
</gene>
<keyword evidence="2" id="KW-1185">Reference proteome</keyword>
<dbReference type="EMBL" id="BDIP01000134">
    <property type="protein sequence ID" value="GIQ80260.1"/>
    <property type="molecule type" value="Genomic_DNA"/>
</dbReference>
<comment type="caution">
    <text evidence="1">The sequence shown here is derived from an EMBL/GenBank/DDBJ whole genome shotgun (WGS) entry which is preliminary data.</text>
</comment>
<dbReference type="AlphaFoldDB" id="A0A9K3CQ23"/>
<reference evidence="1 2" key="1">
    <citation type="journal article" date="2018" name="PLoS ONE">
        <title>The draft genome of Kipferlia bialata reveals reductive genome evolution in fornicate parasites.</title>
        <authorList>
            <person name="Tanifuji G."/>
            <person name="Takabayashi S."/>
            <person name="Kume K."/>
            <person name="Takagi M."/>
            <person name="Nakayama T."/>
            <person name="Kamikawa R."/>
            <person name="Inagaki Y."/>
            <person name="Hashimoto T."/>
        </authorList>
    </citation>
    <scope>NUCLEOTIDE SEQUENCE [LARGE SCALE GENOMIC DNA]</scope>
    <source>
        <strain evidence="1">NY0173</strain>
    </source>
</reference>
<sequence length="73" mass="8594">MIVDWYWLDLRVRYGFGNRRKGLRRTEDVVDVSAKEQVHRLGTVMCASPMLLRIRVSLPDRRDMTPYFSHGLG</sequence>
<dbReference type="Proteomes" id="UP000265618">
    <property type="component" value="Unassembled WGS sequence"/>
</dbReference>
<evidence type="ECO:0000313" key="1">
    <source>
        <dbReference type="EMBL" id="GIQ80260.1"/>
    </source>
</evidence>
<proteinExistence type="predicted"/>
<accession>A0A9K3CQ23</accession>